<name>A0A225DG30_9BACT</name>
<keyword evidence="3" id="KW-1185">Reference proteome</keyword>
<protein>
    <submittedName>
        <fullName evidence="2">Uncharacterized protein</fullName>
    </submittedName>
</protein>
<dbReference type="Proteomes" id="UP000214646">
    <property type="component" value="Unassembled WGS sequence"/>
</dbReference>
<evidence type="ECO:0000313" key="2">
    <source>
        <dbReference type="EMBL" id="OWK39933.1"/>
    </source>
</evidence>
<organism evidence="2 3">
    <name type="scientific">Fimbriiglobus ruber</name>
    <dbReference type="NCBI Taxonomy" id="1908690"/>
    <lineage>
        <taxon>Bacteria</taxon>
        <taxon>Pseudomonadati</taxon>
        <taxon>Planctomycetota</taxon>
        <taxon>Planctomycetia</taxon>
        <taxon>Gemmatales</taxon>
        <taxon>Gemmataceae</taxon>
        <taxon>Fimbriiglobus</taxon>
    </lineage>
</organism>
<evidence type="ECO:0000313" key="3">
    <source>
        <dbReference type="Proteomes" id="UP000214646"/>
    </source>
</evidence>
<gene>
    <name evidence="2" type="ORF">FRUB_05823</name>
</gene>
<dbReference type="EMBL" id="NIDE01000009">
    <property type="protein sequence ID" value="OWK39933.1"/>
    <property type="molecule type" value="Genomic_DNA"/>
</dbReference>
<sequence length="58" mass="6577">MINMNDTNGRMKHQGSSTKSADPAYRAYIDTSTPWANYREKWGSLPDEETKATPWAQA</sequence>
<feature type="region of interest" description="Disordered" evidence="1">
    <location>
        <begin position="1"/>
        <end position="25"/>
    </location>
</feature>
<proteinExistence type="predicted"/>
<evidence type="ECO:0000256" key="1">
    <source>
        <dbReference type="SAM" id="MobiDB-lite"/>
    </source>
</evidence>
<dbReference type="AlphaFoldDB" id="A0A225DG30"/>
<comment type="caution">
    <text evidence="2">The sequence shown here is derived from an EMBL/GenBank/DDBJ whole genome shotgun (WGS) entry which is preliminary data.</text>
</comment>
<reference evidence="3" key="1">
    <citation type="submission" date="2017-06" db="EMBL/GenBank/DDBJ databases">
        <title>Genome analysis of Fimbriiglobus ruber SP5, the first member of the order Planctomycetales with confirmed chitinolytic capability.</title>
        <authorList>
            <person name="Ravin N.V."/>
            <person name="Rakitin A.L."/>
            <person name="Ivanova A.A."/>
            <person name="Beletsky A.V."/>
            <person name="Kulichevskaya I.S."/>
            <person name="Mardanov A.V."/>
            <person name="Dedysh S.N."/>
        </authorList>
    </citation>
    <scope>NUCLEOTIDE SEQUENCE [LARGE SCALE GENOMIC DNA]</scope>
    <source>
        <strain evidence="3">SP5</strain>
    </source>
</reference>
<accession>A0A225DG30</accession>
<feature type="compositionally biased region" description="Polar residues" evidence="1">
    <location>
        <begin position="1"/>
        <end position="20"/>
    </location>
</feature>